<evidence type="ECO:0000313" key="1">
    <source>
        <dbReference type="EMBL" id="EAR49408.1"/>
    </source>
</evidence>
<dbReference type="RefSeq" id="WP_007254123.1">
    <property type="nucleotide sequence ID" value="NZ_CH724107.1"/>
</dbReference>
<dbReference type="HOGENOM" id="CLU_178481_4_1_5"/>
<dbReference type="EMBL" id="AAOT01000075">
    <property type="protein sequence ID" value="EAR49408.1"/>
    <property type="molecule type" value="Genomic_DNA"/>
</dbReference>
<evidence type="ECO:0008006" key="3">
    <source>
        <dbReference type="Google" id="ProtNLM"/>
    </source>
</evidence>
<dbReference type="AlphaFoldDB" id="Q2C9Q3"/>
<evidence type="ECO:0000313" key="2">
    <source>
        <dbReference type="Proteomes" id="UP000003635"/>
    </source>
</evidence>
<organism evidence="1 2">
    <name type="scientific">Oceanicola granulosus (strain ATCC BAA-861 / DSM 15982 / KCTC 12143 / HTCC2516)</name>
    <dbReference type="NCBI Taxonomy" id="314256"/>
    <lineage>
        <taxon>Bacteria</taxon>
        <taxon>Pseudomonadati</taxon>
        <taxon>Pseudomonadota</taxon>
        <taxon>Alphaproteobacteria</taxon>
        <taxon>Rhodobacterales</taxon>
        <taxon>Roseobacteraceae</taxon>
        <taxon>Oceanicola</taxon>
    </lineage>
</organism>
<proteinExistence type="predicted"/>
<sequence>MFNTIRTAIHNRALYNRTRRELEALPTKLAVEDLGIFPGDAHRIASKAVYGR</sequence>
<gene>
    <name evidence="1" type="ORF">OG2516_02993</name>
</gene>
<protein>
    <recommendedName>
        <fullName evidence="3">DUF1127 domain-containing protein</fullName>
    </recommendedName>
</protein>
<comment type="caution">
    <text evidence="1">The sequence shown here is derived from an EMBL/GenBank/DDBJ whole genome shotgun (WGS) entry which is preliminary data.</text>
</comment>
<keyword evidence="2" id="KW-1185">Reference proteome</keyword>
<reference evidence="1 2" key="1">
    <citation type="journal article" date="2010" name="J. Bacteriol.">
        <title>Genome sequences of Oceanicola granulosus HTCC2516(T) and Oceanicola batsensis HTCC2597(TDelta).</title>
        <authorList>
            <person name="Thrash J.C."/>
            <person name="Cho J.C."/>
            <person name="Vergin K.L."/>
            <person name="Giovannoni S.J."/>
        </authorList>
    </citation>
    <scope>NUCLEOTIDE SEQUENCE [LARGE SCALE GENOMIC DNA]</scope>
    <source>
        <strain evidence="2">ATCC BAA-861 / DSM 15982 / KCTC 12143 / HTCC2516</strain>
    </source>
</reference>
<dbReference type="Proteomes" id="UP000003635">
    <property type="component" value="Unassembled WGS sequence"/>
</dbReference>
<name>Q2C9Q3_OCEGH</name>
<accession>Q2C9Q3</accession>